<keyword evidence="1" id="KW-0472">Membrane</keyword>
<feature type="transmembrane region" description="Helical" evidence="1">
    <location>
        <begin position="116"/>
        <end position="141"/>
    </location>
</feature>
<keyword evidence="1" id="KW-0812">Transmembrane</keyword>
<dbReference type="OrthoDB" id="3173414at2"/>
<reference evidence="2 3" key="1">
    <citation type="submission" date="2019-03" db="EMBL/GenBank/DDBJ databases">
        <title>Genomic Encyclopedia of Type Strains, Phase IV (KMG-IV): sequencing the most valuable type-strain genomes for metagenomic binning, comparative biology and taxonomic classification.</title>
        <authorList>
            <person name="Goeker M."/>
        </authorList>
    </citation>
    <scope>NUCLEOTIDE SEQUENCE [LARGE SCALE GENOMIC DNA]</scope>
    <source>
        <strain evidence="2 3">LX-B</strain>
    </source>
</reference>
<keyword evidence="3" id="KW-1185">Reference proteome</keyword>
<sequence length="185" mass="19714">MSVETRVVEQKGLKAVDVAIVAVLLAVGAVLRYFTPPIAGITPNFVIIMYCLSILLIRPKFGAILGIGLVSAAICQVTTKSLFPYLNFVSEPVGAIVVGLLAMIRMESGFLKYVRPFLITLLGTLVSGFTYISIFKAITLFVQLGPNRPNPAYAALVVVVLVTAVANTVLGGILYFPLKAALGKK</sequence>
<dbReference type="Proteomes" id="UP000295008">
    <property type="component" value="Unassembled WGS sequence"/>
</dbReference>
<accession>A0A4R1R8Y6</accession>
<dbReference type="AlphaFoldDB" id="A0A4R1R8Y6"/>
<dbReference type="RefSeq" id="WP_132016011.1">
    <property type="nucleotide sequence ID" value="NZ_SLUN01000029.1"/>
</dbReference>
<dbReference type="InterPro" id="IPR031360">
    <property type="entry name" value="TrpP"/>
</dbReference>
<protein>
    <recommendedName>
        <fullName evidence="4">ECF transporter S component</fullName>
    </recommendedName>
</protein>
<evidence type="ECO:0000256" key="1">
    <source>
        <dbReference type="SAM" id="Phobius"/>
    </source>
</evidence>
<name>A0A4R1R8Y6_HYDET</name>
<dbReference type="EMBL" id="SLUN01000029">
    <property type="protein sequence ID" value="TCL62020.1"/>
    <property type="molecule type" value="Genomic_DNA"/>
</dbReference>
<dbReference type="Pfam" id="PF17099">
    <property type="entry name" value="TrpP"/>
    <property type="match status" value="1"/>
</dbReference>
<feature type="transmembrane region" description="Helical" evidence="1">
    <location>
        <begin position="12"/>
        <end position="31"/>
    </location>
</feature>
<feature type="transmembrane region" description="Helical" evidence="1">
    <location>
        <begin position="37"/>
        <end position="56"/>
    </location>
</feature>
<organism evidence="2 3">
    <name type="scientific">Hydrogenispora ethanolica</name>
    <dbReference type="NCBI Taxonomy" id="1082276"/>
    <lineage>
        <taxon>Bacteria</taxon>
        <taxon>Bacillati</taxon>
        <taxon>Bacillota</taxon>
        <taxon>Hydrogenispora</taxon>
    </lineage>
</organism>
<evidence type="ECO:0000313" key="3">
    <source>
        <dbReference type="Proteomes" id="UP000295008"/>
    </source>
</evidence>
<evidence type="ECO:0000313" key="2">
    <source>
        <dbReference type="EMBL" id="TCL62020.1"/>
    </source>
</evidence>
<feature type="transmembrane region" description="Helical" evidence="1">
    <location>
        <begin position="153"/>
        <end position="176"/>
    </location>
</feature>
<keyword evidence="1" id="KW-1133">Transmembrane helix</keyword>
<feature type="transmembrane region" description="Helical" evidence="1">
    <location>
        <begin position="85"/>
        <end position="104"/>
    </location>
</feature>
<feature type="transmembrane region" description="Helical" evidence="1">
    <location>
        <begin position="61"/>
        <end position="79"/>
    </location>
</feature>
<gene>
    <name evidence="2" type="ORF">EDC14_102949</name>
</gene>
<comment type="caution">
    <text evidence="2">The sequence shown here is derived from an EMBL/GenBank/DDBJ whole genome shotgun (WGS) entry which is preliminary data.</text>
</comment>
<proteinExistence type="predicted"/>
<evidence type="ECO:0008006" key="4">
    <source>
        <dbReference type="Google" id="ProtNLM"/>
    </source>
</evidence>